<dbReference type="SUPFAM" id="SSF81631">
    <property type="entry name" value="PAP/OAS1 substrate-binding domain"/>
    <property type="match status" value="1"/>
</dbReference>
<keyword evidence="5" id="KW-0479">Metal-binding</keyword>
<evidence type="ECO:0000256" key="5">
    <source>
        <dbReference type="ARBA" id="ARBA00022723"/>
    </source>
</evidence>
<dbReference type="SUPFAM" id="SSF81301">
    <property type="entry name" value="Nucleotidyltransferase"/>
    <property type="match status" value="1"/>
</dbReference>
<dbReference type="GO" id="GO:1990817">
    <property type="term" value="F:poly(A) RNA polymerase activity"/>
    <property type="evidence" value="ECO:0007669"/>
    <property type="project" value="UniProtKB-EC"/>
</dbReference>
<proteinExistence type="inferred from homology"/>
<keyword evidence="11" id="KW-1185">Reference proteome</keyword>
<name>A0A835CLM3_APHGI</name>
<dbReference type="CDD" id="cd05402">
    <property type="entry name" value="NT_PAP_TUTase"/>
    <property type="match status" value="1"/>
</dbReference>
<keyword evidence="6" id="KW-0460">Magnesium</keyword>
<evidence type="ECO:0000259" key="8">
    <source>
        <dbReference type="Pfam" id="PF03828"/>
    </source>
</evidence>
<evidence type="ECO:0000259" key="9">
    <source>
        <dbReference type="Pfam" id="PF22600"/>
    </source>
</evidence>
<dbReference type="GO" id="GO:0003729">
    <property type="term" value="F:mRNA binding"/>
    <property type="evidence" value="ECO:0007669"/>
    <property type="project" value="TreeGrafter"/>
</dbReference>
<feature type="compositionally biased region" description="Basic residues" evidence="7">
    <location>
        <begin position="568"/>
        <end position="579"/>
    </location>
</feature>
<dbReference type="InterPro" id="IPR043519">
    <property type="entry name" value="NT_sf"/>
</dbReference>
<dbReference type="Proteomes" id="UP000639338">
    <property type="component" value="Unassembled WGS sequence"/>
</dbReference>
<dbReference type="FunFam" id="1.10.1410.10:FF:000003">
    <property type="entry name" value="non-canonical poly(A) RNA polymerase PAPD7"/>
    <property type="match status" value="1"/>
</dbReference>
<dbReference type="Gene3D" id="3.30.460.10">
    <property type="entry name" value="Beta Polymerase, domain 2"/>
    <property type="match status" value="1"/>
</dbReference>
<feature type="compositionally biased region" description="Basic and acidic residues" evidence="7">
    <location>
        <begin position="535"/>
        <end position="544"/>
    </location>
</feature>
<dbReference type="GO" id="GO:0046872">
    <property type="term" value="F:metal ion binding"/>
    <property type="evidence" value="ECO:0007669"/>
    <property type="project" value="UniProtKB-KW"/>
</dbReference>
<dbReference type="GO" id="GO:0031123">
    <property type="term" value="P:RNA 3'-end processing"/>
    <property type="evidence" value="ECO:0007669"/>
    <property type="project" value="TreeGrafter"/>
</dbReference>
<keyword evidence="4" id="KW-0808">Transferase</keyword>
<dbReference type="AlphaFoldDB" id="A0A835CLM3"/>
<dbReference type="InterPro" id="IPR054708">
    <property type="entry name" value="MTPAP-like_central"/>
</dbReference>
<dbReference type="EMBL" id="JACMRX010000005">
    <property type="protein sequence ID" value="KAF7988949.1"/>
    <property type="molecule type" value="Genomic_DNA"/>
</dbReference>
<dbReference type="EC" id="2.7.7.19" evidence="3"/>
<evidence type="ECO:0000256" key="4">
    <source>
        <dbReference type="ARBA" id="ARBA00022679"/>
    </source>
</evidence>
<dbReference type="GO" id="GO:0031499">
    <property type="term" value="C:TRAMP complex"/>
    <property type="evidence" value="ECO:0007669"/>
    <property type="project" value="TreeGrafter"/>
</dbReference>
<dbReference type="FunFam" id="3.30.460.10:FF:000006">
    <property type="entry name" value="non-canonical poly(A) RNA polymerase PAPD5"/>
    <property type="match status" value="1"/>
</dbReference>
<dbReference type="Pfam" id="PF03828">
    <property type="entry name" value="PAP_assoc"/>
    <property type="match status" value="1"/>
</dbReference>
<dbReference type="InterPro" id="IPR045862">
    <property type="entry name" value="Trf4-like"/>
</dbReference>
<dbReference type="PANTHER" id="PTHR23092:SF15">
    <property type="entry name" value="INACTIVE NON-CANONICAL POLY(A) RNA POLYMERASE PROTEIN TRF4-2-RELATED"/>
    <property type="match status" value="1"/>
</dbReference>
<dbReference type="OrthoDB" id="273917at2759"/>
<dbReference type="InterPro" id="IPR002058">
    <property type="entry name" value="PAP_assoc"/>
</dbReference>
<evidence type="ECO:0000256" key="2">
    <source>
        <dbReference type="ARBA" id="ARBA00008593"/>
    </source>
</evidence>
<feature type="compositionally biased region" description="Low complexity" evidence="7">
    <location>
        <begin position="503"/>
        <end position="515"/>
    </location>
</feature>
<feature type="region of interest" description="Disordered" evidence="7">
    <location>
        <begin position="503"/>
        <end position="642"/>
    </location>
</feature>
<comment type="caution">
    <text evidence="10">The sequence shown here is derived from an EMBL/GenBank/DDBJ whole genome shotgun (WGS) entry which is preliminary data.</text>
</comment>
<evidence type="ECO:0000313" key="11">
    <source>
        <dbReference type="Proteomes" id="UP000639338"/>
    </source>
</evidence>
<feature type="domain" description="PAP-associated" evidence="8">
    <location>
        <begin position="369"/>
        <end position="429"/>
    </location>
</feature>
<evidence type="ECO:0000256" key="6">
    <source>
        <dbReference type="ARBA" id="ARBA00022842"/>
    </source>
</evidence>
<organism evidence="10 11">
    <name type="scientific">Aphidius gifuensis</name>
    <name type="common">Parasitoid wasp</name>
    <dbReference type="NCBI Taxonomy" id="684658"/>
    <lineage>
        <taxon>Eukaryota</taxon>
        <taxon>Metazoa</taxon>
        <taxon>Ecdysozoa</taxon>
        <taxon>Arthropoda</taxon>
        <taxon>Hexapoda</taxon>
        <taxon>Insecta</taxon>
        <taxon>Pterygota</taxon>
        <taxon>Neoptera</taxon>
        <taxon>Endopterygota</taxon>
        <taxon>Hymenoptera</taxon>
        <taxon>Apocrita</taxon>
        <taxon>Ichneumonoidea</taxon>
        <taxon>Braconidae</taxon>
        <taxon>Aphidiinae</taxon>
        <taxon>Aphidius</taxon>
    </lineage>
</organism>
<evidence type="ECO:0000256" key="1">
    <source>
        <dbReference type="ARBA" id="ARBA00001936"/>
    </source>
</evidence>
<accession>A0A835CLM3</accession>
<sequence>MDPTIGWYQPEQSGPAHKLWLNIWEAEKGIDILTLKNDNNNSGLFSIGCNNNINTINNNNNNITTTSTTTGTSTTTSTSINTMNNKIQQNQDYIPIDNNNYRIIDEQQQQQQQQQRQYINRHYQQQNSICSNIYYNPSKRKPDNRASTYGMNYNYDVLIGEYGGCPWRPPNRTYTKGIVGLHEEILDFYAYMCPSREEHNMRVRVVKRIEQVIYDLWPDSKVEVFGSFRTGLYLPTSDIDLVVIGRWSNLPLRTLETALLEQNIAEPSSIKVLDKASVPIVKLTDKETEIKVDISFNMNNGVKSAELIKSYKRKFPVLDKLVLVLKQFLLQRDLNEVFTGGISSYSLILMTISFLQLHPRQDAYCSNTNLGVLLIEFLELYGRKFNYVKTGIRIKDGGTYISKDEILRDMIDGHRPSLLCIEDPLTPGNDIGRSSYGALYVKDAFDWAYFALSRAVNPLNNLANDATKCSILGRIIRVTDEVIEYRKWIKDTFQLPLEIDSFSSSTGSDASTLSAPASDTDSECSRGNSPNTGGKVDDRNKDRNSYNNQQTNQHYQSKKPYKPSGHGHPQHHHHHHHNSRNSYLRGINNNPLGQNKIKNSQQNNINSPSNNNNTNNQSPGTRSQAQKRKKSVNHRVTSDCVR</sequence>
<feature type="domain" description="Poly(A) RNA polymerase mitochondrial-like central palm" evidence="9">
    <location>
        <begin position="181"/>
        <end position="312"/>
    </location>
</feature>
<dbReference type="GO" id="GO:0005730">
    <property type="term" value="C:nucleolus"/>
    <property type="evidence" value="ECO:0007669"/>
    <property type="project" value="TreeGrafter"/>
</dbReference>
<evidence type="ECO:0000313" key="10">
    <source>
        <dbReference type="EMBL" id="KAF7988949.1"/>
    </source>
</evidence>
<protein>
    <recommendedName>
        <fullName evidence="3">polynucleotide adenylyltransferase</fullName>
        <ecNumber evidence="3">2.7.7.19</ecNumber>
    </recommendedName>
</protein>
<evidence type="ECO:0000256" key="3">
    <source>
        <dbReference type="ARBA" id="ARBA00012388"/>
    </source>
</evidence>
<evidence type="ECO:0000256" key="7">
    <source>
        <dbReference type="SAM" id="MobiDB-lite"/>
    </source>
</evidence>
<dbReference type="GO" id="GO:0043634">
    <property type="term" value="P:polyadenylation-dependent ncRNA catabolic process"/>
    <property type="evidence" value="ECO:0007669"/>
    <property type="project" value="TreeGrafter"/>
</dbReference>
<dbReference type="Pfam" id="PF22600">
    <property type="entry name" value="MTPAP-like_central"/>
    <property type="match status" value="1"/>
</dbReference>
<comment type="similarity">
    <text evidence="2">Belongs to the DNA polymerase type-B-like family.</text>
</comment>
<dbReference type="PANTHER" id="PTHR23092">
    <property type="entry name" value="POLY(A) RNA POLYMERASE"/>
    <property type="match status" value="1"/>
</dbReference>
<feature type="compositionally biased region" description="Polar residues" evidence="7">
    <location>
        <begin position="545"/>
        <end position="555"/>
    </location>
</feature>
<gene>
    <name evidence="10" type="ORF">HCN44_007259</name>
</gene>
<feature type="compositionally biased region" description="Low complexity" evidence="7">
    <location>
        <begin position="593"/>
        <end position="621"/>
    </location>
</feature>
<dbReference type="Gene3D" id="1.10.1410.10">
    <property type="match status" value="1"/>
</dbReference>
<reference evidence="10 11" key="1">
    <citation type="submission" date="2020-08" db="EMBL/GenBank/DDBJ databases">
        <title>Aphidius gifuensis genome sequencing and assembly.</title>
        <authorList>
            <person name="Du Z."/>
        </authorList>
    </citation>
    <scope>NUCLEOTIDE SEQUENCE [LARGE SCALE GENOMIC DNA]</scope>
    <source>
        <strain evidence="10">YNYX2018</strain>
        <tissue evidence="10">Adults</tissue>
    </source>
</reference>
<comment type="cofactor">
    <cofactor evidence="1">
        <name>Mn(2+)</name>
        <dbReference type="ChEBI" id="CHEBI:29035"/>
    </cofactor>
</comment>